<dbReference type="InterPro" id="IPR036396">
    <property type="entry name" value="Cyt_P450_sf"/>
</dbReference>
<keyword evidence="9 12" id="KW-0408">Iron</keyword>
<dbReference type="PANTHER" id="PTHR24305:SF230">
    <property type="entry name" value="P450, PUTATIVE (EUROFUNG)-RELATED"/>
    <property type="match status" value="1"/>
</dbReference>
<evidence type="ECO:0000256" key="3">
    <source>
        <dbReference type="ARBA" id="ARBA00010617"/>
    </source>
</evidence>
<organism evidence="15 16">
    <name type="scientific">Aulographum hederae CBS 113979</name>
    <dbReference type="NCBI Taxonomy" id="1176131"/>
    <lineage>
        <taxon>Eukaryota</taxon>
        <taxon>Fungi</taxon>
        <taxon>Dikarya</taxon>
        <taxon>Ascomycota</taxon>
        <taxon>Pezizomycotina</taxon>
        <taxon>Dothideomycetes</taxon>
        <taxon>Pleosporomycetidae</taxon>
        <taxon>Aulographales</taxon>
        <taxon>Aulographaceae</taxon>
    </lineage>
</organism>
<evidence type="ECO:0000313" key="15">
    <source>
        <dbReference type="EMBL" id="KAF1992124.1"/>
    </source>
</evidence>
<proteinExistence type="inferred from homology"/>
<evidence type="ECO:0000256" key="6">
    <source>
        <dbReference type="ARBA" id="ARBA00022723"/>
    </source>
</evidence>
<sequence>MFTFELWLLWLGKLFAILTTSVDLYLILAYALFHLTYNIYLHPLSSYPGPIFWRATRLPHLHANLTGVLPHELLRLHQKYGPVVRVAPDELSYSASAALKDIYGHQQGRLELGKDKMEVNLKPINGAVNILGAERAEHARYRRLLSHGFSEKGMREMQPRIQAYVDLLIAGLREECGCGRSMQDMLVWFDWTKFDMIGDLAFGEPFGCLEKRETDPWVDAICKNVKAITFLQPFKRYGLEWAIPWLAPKELMEGRRRAVVIATEKIDKRIAAGERDDFWNNVIVKSENGSDGGMSRDELVSNATLLVLAGSETTATLLSGTVYLLLRNPRVLKMLVKEIRESFARGEEITLLSVNKLEYMFAVLNEAMRVYPPVPNQVNRRVPAGGSEVCGQFLPEGTSVQVQQFASAHLEANFREPEAFIPERWMGDPRFEHDDRNVAQPFSLGPRNCIGRNLAYAEMRLIPAKVLYTFDMTLDIGRSDGCMENQKAFGLWEKPPQMGAVEASG</sequence>
<feature type="binding site" description="axial binding residue" evidence="12">
    <location>
        <position position="449"/>
    </location>
    <ligand>
        <name>heme</name>
        <dbReference type="ChEBI" id="CHEBI:30413"/>
    </ligand>
    <ligandPart>
        <name>Fe</name>
        <dbReference type="ChEBI" id="CHEBI:18248"/>
    </ligandPart>
</feature>
<dbReference type="InterPro" id="IPR050121">
    <property type="entry name" value="Cytochrome_P450_monoxygenase"/>
</dbReference>
<evidence type="ECO:0000256" key="5">
    <source>
        <dbReference type="ARBA" id="ARBA00022692"/>
    </source>
</evidence>
<dbReference type="AlphaFoldDB" id="A0A6G1HGA7"/>
<accession>A0A6G1HGA7</accession>
<keyword evidence="16" id="KW-1185">Reference proteome</keyword>
<gene>
    <name evidence="15" type="ORF">K402DRAFT_409561</name>
</gene>
<evidence type="ECO:0000256" key="4">
    <source>
        <dbReference type="ARBA" id="ARBA00022617"/>
    </source>
</evidence>
<keyword evidence="6 12" id="KW-0479">Metal-binding</keyword>
<dbReference type="PROSITE" id="PS00086">
    <property type="entry name" value="CYTOCHROME_P450"/>
    <property type="match status" value="1"/>
</dbReference>
<evidence type="ECO:0000256" key="12">
    <source>
        <dbReference type="PIRSR" id="PIRSR602401-1"/>
    </source>
</evidence>
<evidence type="ECO:0000256" key="13">
    <source>
        <dbReference type="RuleBase" id="RU000461"/>
    </source>
</evidence>
<dbReference type="Proteomes" id="UP000800041">
    <property type="component" value="Unassembled WGS sequence"/>
</dbReference>
<dbReference type="InterPro" id="IPR002401">
    <property type="entry name" value="Cyt_P450_E_grp-I"/>
</dbReference>
<dbReference type="GO" id="GO:0009403">
    <property type="term" value="P:toxin biosynthetic process"/>
    <property type="evidence" value="ECO:0007669"/>
    <property type="project" value="UniProtKB-ARBA"/>
</dbReference>
<evidence type="ECO:0000256" key="11">
    <source>
        <dbReference type="ARBA" id="ARBA00023136"/>
    </source>
</evidence>
<keyword evidence="11 14" id="KW-0472">Membrane</keyword>
<keyword evidence="5 14" id="KW-0812">Transmembrane</keyword>
<dbReference type="EMBL" id="ML977138">
    <property type="protein sequence ID" value="KAF1992124.1"/>
    <property type="molecule type" value="Genomic_DNA"/>
</dbReference>
<evidence type="ECO:0000256" key="1">
    <source>
        <dbReference type="ARBA" id="ARBA00001971"/>
    </source>
</evidence>
<evidence type="ECO:0000256" key="2">
    <source>
        <dbReference type="ARBA" id="ARBA00004167"/>
    </source>
</evidence>
<dbReference type="PRINTS" id="PR00463">
    <property type="entry name" value="EP450I"/>
</dbReference>
<comment type="subcellular location">
    <subcellularLocation>
        <location evidence="2">Membrane</location>
        <topology evidence="2">Single-pass membrane protein</topology>
    </subcellularLocation>
</comment>
<evidence type="ECO:0000256" key="14">
    <source>
        <dbReference type="SAM" id="Phobius"/>
    </source>
</evidence>
<dbReference type="PANTHER" id="PTHR24305">
    <property type="entry name" value="CYTOCHROME P450"/>
    <property type="match status" value="1"/>
</dbReference>
<comment type="similarity">
    <text evidence="3 13">Belongs to the cytochrome P450 family.</text>
</comment>
<dbReference type="GO" id="GO:0004497">
    <property type="term" value="F:monooxygenase activity"/>
    <property type="evidence" value="ECO:0007669"/>
    <property type="project" value="UniProtKB-KW"/>
</dbReference>
<dbReference type="CDD" id="cd11058">
    <property type="entry name" value="CYP60B-like"/>
    <property type="match status" value="1"/>
</dbReference>
<dbReference type="InterPro" id="IPR001128">
    <property type="entry name" value="Cyt_P450"/>
</dbReference>
<dbReference type="PRINTS" id="PR00385">
    <property type="entry name" value="P450"/>
</dbReference>
<keyword evidence="10 13" id="KW-0503">Monooxygenase</keyword>
<evidence type="ECO:0000256" key="10">
    <source>
        <dbReference type="ARBA" id="ARBA00023033"/>
    </source>
</evidence>
<feature type="transmembrane region" description="Helical" evidence="14">
    <location>
        <begin position="7"/>
        <end position="33"/>
    </location>
</feature>
<dbReference type="Pfam" id="PF00067">
    <property type="entry name" value="p450"/>
    <property type="match status" value="1"/>
</dbReference>
<comment type="cofactor">
    <cofactor evidence="1 12">
        <name>heme</name>
        <dbReference type="ChEBI" id="CHEBI:30413"/>
    </cofactor>
</comment>
<keyword evidence="4 12" id="KW-0349">Heme</keyword>
<reference evidence="15" key="1">
    <citation type="journal article" date="2020" name="Stud. Mycol.">
        <title>101 Dothideomycetes genomes: a test case for predicting lifestyles and emergence of pathogens.</title>
        <authorList>
            <person name="Haridas S."/>
            <person name="Albert R."/>
            <person name="Binder M."/>
            <person name="Bloem J."/>
            <person name="Labutti K."/>
            <person name="Salamov A."/>
            <person name="Andreopoulos B."/>
            <person name="Baker S."/>
            <person name="Barry K."/>
            <person name="Bills G."/>
            <person name="Bluhm B."/>
            <person name="Cannon C."/>
            <person name="Castanera R."/>
            <person name="Culley D."/>
            <person name="Daum C."/>
            <person name="Ezra D."/>
            <person name="Gonzalez J."/>
            <person name="Henrissat B."/>
            <person name="Kuo A."/>
            <person name="Liang C."/>
            <person name="Lipzen A."/>
            <person name="Lutzoni F."/>
            <person name="Magnuson J."/>
            <person name="Mondo S."/>
            <person name="Nolan M."/>
            <person name="Ohm R."/>
            <person name="Pangilinan J."/>
            <person name="Park H.-J."/>
            <person name="Ramirez L."/>
            <person name="Alfaro M."/>
            <person name="Sun H."/>
            <person name="Tritt A."/>
            <person name="Yoshinaga Y."/>
            <person name="Zwiers L.-H."/>
            <person name="Turgeon B."/>
            <person name="Goodwin S."/>
            <person name="Spatafora J."/>
            <person name="Crous P."/>
            <person name="Grigoriev I."/>
        </authorList>
    </citation>
    <scope>NUCLEOTIDE SEQUENCE</scope>
    <source>
        <strain evidence="15">CBS 113979</strain>
    </source>
</reference>
<dbReference type="SUPFAM" id="SSF48264">
    <property type="entry name" value="Cytochrome P450"/>
    <property type="match status" value="1"/>
</dbReference>
<dbReference type="GO" id="GO:0016705">
    <property type="term" value="F:oxidoreductase activity, acting on paired donors, with incorporation or reduction of molecular oxygen"/>
    <property type="evidence" value="ECO:0007669"/>
    <property type="project" value="InterPro"/>
</dbReference>
<dbReference type="GO" id="GO:0016020">
    <property type="term" value="C:membrane"/>
    <property type="evidence" value="ECO:0007669"/>
    <property type="project" value="UniProtKB-SubCell"/>
</dbReference>
<dbReference type="GO" id="GO:0005506">
    <property type="term" value="F:iron ion binding"/>
    <property type="evidence" value="ECO:0007669"/>
    <property type="project" value="InterPro"/>
</dbReference>
<name>A0A6G1HGA7_9PEZI</name>
<dbReference type="FunFam" id="1.10.630.10:FF:000047">
    <property type="entry name" value="Cytochrome P450 monooxygenase"/>
    <property type="match status" value="1"/>
</dbReference>
<protein>
    <submittedName>
        <fullName evidence="15">Cytochrome P450</fullName>
    </submittedName>
</protein>
<dbReference type="InterPro" id="IPR017972">
    <property type="entry name" value="Cyt_P450_CS"/>
</dbReference>
<evidence type="ECO:0000256" key="9">
    <source>
        <dbReference type="ARBA" id="ARBA00023004"/>
    </source>
</evidence>
<evidence type="ECO:0000256" key="8">
    <source>
        <dbReference type="ARBA" id="ARBA00023002"/>
    </source>
</evidence>
<keyword evidence="7 14" id="KW-1133">Transmembrane helix</keyword>
<dbReference type="GO" id="GO:0020037">
    <property type="term" value="F:heme binding"/>
    <property type="evidence" value="ECO:0007669"/>
    <property type="project" value="InterPro"/>
</dbReference>
<evidence type="ECO:0000256" key="7">
    <source>
        <dbReference type="ARBA" id="ARBA00022989"/>
    </source>
</evidence>
<dbReference type="Gene3D" id="1.10.630.10">
    <property type="entry name" value="Cytochrome P450"/>
    <property type="match status" value="1"/>
</dbReference>
<keyword evidence="8 13" id="KW-0560">Oxidoreductase</keyword>
<dbReference type="OrthoDB" id="1470350at2759"/>
<evidence type="ECO:0000313" key="16">
    <source>
        <dbReference type="Proteomes" id="UP000800041"/>
    </source>
</evidence>